<protein>
    <submittedName>
        <fullName evidence="1">Uncharacterized protein</fullName>
    </submittedName>
</protein>
<dbReference type="EMBL" id="BARV01006485">
    <property type="protein sequence ID" value="GAI13559.1"/>
    <property type="molecule type" value="Genomic_DNA"/>
</dbReference>
<accession>X1N4M2</accession>
<gene>
    <name evidence="1" type="ORF">S06H3_13290</name>
</gene>
<comment type="caution">
    <text evidence="1">The sequence shown here is derived from an EMBL/GenBank/DDBJ whole genome shotgun (WGS) entry which is preliminary data.</text>
</comment>
<organism evidence="1">
    <name type="scientific">marine sediment metagenome</name>
    <dbReference type="NCBI Taxonomy" id="412755"/>
    <lineage>
        <taxon>unclassified sequences</taxon>
        <taxon>metagenomes</taxon>
        <taxon>ecological metagenomes</taxon>
    </lineage>
</organism>
<name>X1N4M2_9ZZZZ</name>
<proteinExistence type="predicted"/>
<dbReference type="AlphaFoldDB" id="X1N4M2"/>
<reference evidence="1" key="1">
    <citation type="journal article" date="2014" name="Front. Microbiol.">
        <title>High frequency of phylogenetically diverse reductive dehalogenase-homologous genes in deep subseafloor sedimentary metagenomes.</title>
        <authorList>
            <person name="Kawai M."/>
            <person name="Futagami T."/>
            <person name="Toyoda A."/>
            <person name="Takaki Y."/>
            <person name="Nishi S."/>
            <person name="Hori S."/>
            <person name="Arai W."/>
            <person name="Tsubouchi T."/>
            <person name="Morono Y."/>
            <person name="Uchiyama I."/>
            <person name="Ito T."/>
            <person name="Fujiyama A."/>
            <person name="Inagaki F."/>
            <person name="Takami H."/>
        </authorList>
    </citation>
    <scope>NUCLEOTIDE SEQUENCE</scope>
    <source>
        <strain evidence="1">Expedition CK06-06</strain>
    </source>
</reference>
<sequence>MKIPRAIYQAIEFISRWGSLTEEEKQESCMTILNYFVADYSDEDGIAALAEALANSGKIYKWPLNSSQIWH</sequence>
<evidence type="ECO:0000313" key="1">
    <source>
        <dbReference type="EMBL" id="GAI13559.1"/>
    </source>
</evidence>